<feature type="compositionally biased region" description="Acidic residues" evidence="1">
    <location>
        <begin position="1126"/>
        <end position="1137"/>
    </location>
</feature>
<dbReference type="Gene3D" id="2.30.30.140">
    <property type="match status" value="1"/>
</dbReference>
<dbReference type="PROSITE" id="PS50812">
    <property type="entry name" value="PWWP"/>
    <property type="match status" value="1"/>
</dbReference>
<protein>
    <recommendedName>
        <fullName evidence="2">PWWP domain-containing protein</fullName>
    </recommendedName>
</protein>
<dbReference type="PANTHER" id="PTHR42851">
    <property type="entry name" value="ALDOLASE-RELATED"/>
    <property type="match status" value="1"/>
</dbReference>
<feature type="compositionally biased region" description="Low complexity" evidence="1">
    <location>
        <begin position="1138"/>
        <end position="1149"/>
    </location>
</feature>
<dbReference type="Gramene" id="BGIOSGA020000-TA">
    <property type="protein sequence ID" value="BGIOSGA020000-PA"/>
    <property type="gene ID" value="BGIOSGA020000"/>
</dbReference>
<dbReference type="STRING" id="39946.B8AZ10"/>
<reference evidence="3 4" key="1">
    <citation type="journal article" date="2005" name="PLoS Biol.">
        <title>The genomes of Oryza sativa: a history of duplications.</title>
        <authorList>
            <person name="Yu J."/>
            <person name="Wang J."/>
            <person name="Lin W."/>
            <person name="Li S."/>
            <person name="Li H."/>
            <person name="Zhou J."/>
            <person name="Ni P."/>
            <person name="Dong W."/>
            <person name="Hu S."/>
            <person name="Zeng C."/>
            <person name="Zhang J."/>
            <person name="Zhang Y."/>
            <person name="Li R."/>
            <person name="Xu Z."/>
            <person name="Li S."/>
            <person name="Li X."/>
            <person name="Zheng H."/>
            <person name="Cong L."/>
            <person name="Lin L."/>
            <person name="Yin J."/>
            <person name="Geng J."/>
            <person name="Li G."/>
            <person name="Shi J."/>
            <person name="Liu J."/>
            <person name="Lv H."/>
            <person name="Li J."/>
            <person name="Wang J."/>
            <person name="Deng Y."/>
            <person name="Ran L."/>
            <person name="Shi X."/>
            <person name="Wang X."/>
            <person name="Wu Q."/>
            <person name="Li C."/>
            <person name="Ren X."/>
            <person name="Wang J."/>
            <person name="Wang X."/>
            <person name="Li D."/>
            <person name="Liu D."/>
            <person name="Zhang X."/>
            <person name="Ji Z."/>
            <person name="Zhao W."/>
            <person name="Sun Y."/>
            <person name="Zhang Z."/>
            <person name="Bao J."/>
            <person name="Han Y."/>
            <person name="Dong L."/>
            <person name="Ji J."/>
            <person name="Chen P."/>
            <person name="Wu S."/>
            <person name="Liu J."/>
            <person name="Xiao Y."/>
            <person name="Bu D."/>
            <person name="Tan J."/>
            <person name="Yang L."/>
            <person name="Ye C."/>
            <person name="Zhang J."/>
            <person name="Xu J."/>
            <person name="Zhou Y."/>
            <person name="Yu Y."/>
            <person name="Zhang B."/>
            <person name="Zhuang S."/>
            <person name="Wei H."/>
            <person name="Liu B."/>
            <person name="Lei M."/>
            <person name="Yu H."/>
            <person name="Li Y."/>
            <person name="Xu H."/>
            <person name="Wei S."/>
            <person name="He X."/>
            <person name="Fang L."/>
            <person name="Zhang Z."/>
            <person name="Zhang Y."/>
            <person name="Huang X."/>
            <person name="Su Z."/>
            <person name="Tong W."/>
            <person name="Li J."/>
            <person name="Tong Z."/>
            <person name="Li S."/>
            <person name="Ye J."/>
            <person name="Wang L."/>
            <person name="Fang L."/>
            <person name="Lei T."/>
            <person name="Chen C."/>
            <person name="Chen H."/>
            <person name="Xu Z."/>
            <person name="Li H."/>
            <person name="Huang H."/>
            <person name="Zhang F."/>
            <person name="Xu H."/>
            <person name="Li N."/>
            <person name="Zhao C."/>
            <person name="Li S."/>
            <person name="Dong L."/>
            <person name="Huang Y."/>
            <person name="Li L."/>
            <person name="Xi Y."/>
            <person name="Qi Q."/>
            <person name="Li W."/>
            <person name="Zhang B."/>
            <person name="Hu W."/>
            <person name="Zhang Y."/>
            <person name="Tian X."/>
            <person name="Jiao Y."/>
            <person name="Liang X."/>
            <person name="Jin J."/>
            <person name="Gao L."/>
            <person name="Zheng W."/>
            <person name="Hao B."/>
            <person name="Liu S."/>
            <person name="Wang W."/>
            <person name="Yuan L."/>
            <person name="Cao M."/>
            <person name="McDermott J."/>
            <person name="Samudrala R."/>
            <person name="Wang J."/>
            <person name="Wong G.K."/>
            <person name="Yang H."/>
        </authorList>
    </citation>
    <scope>NUCLEOTIDE SEQUENCE [LARGE SCALE GENOMIC DNA]</scope>
    <source>
        <strain evidence="4">cv. 93-11</strain>
    </source>
</reference>
<dbReference type="Proteomes" id="UP000007015">
    <property type="component" value="Chromosome 5"/>
</dbReference>
<name>B8AZ10_ORYSI</name>
<feature type="compositionally biased region" description="Low complexity" evidence="1">
    <location>
        <begin position="1"/>
        <end position="13"/>
    </location>
</feature>
<feature type="domain" description="PWWP" evidence="2">
    <location>
        <begin position="250"/>
        <end position="311"/>
    </location>
</feature>
<feature type="region of interest" description="Disordered" evidence="1">
    <location>
        <begin position="596"/>
        <end position="615"/>
    </location>
</feature>
<feature type="region of interest" description="Disordered" evidence="1">
    <location>
        <begin position="156"/>
        <end position="179"/>
    </location>
</feature>
<evidence type="ECO:0000313" key="4">
    <source>
        <dbReference type="Proteomes" id="UP000007015"/>
    </source>
</evidence>
<feature type="region of interest" description="Disordered" evidence="1">
    <location>
        <begin position="198"/>
        <end position="227"/>
    </location>
</feature>
<feature type="compositionally biased region" description="Basic and acidic residues" evidence="1">
    <location>
        <begin position="1045"/>
        <end position="1087"/>
    </location>
</feature>
<evidence type="ECO:0000256" key="1">
    <source>
        <dbReference type="SAM" id="MobiDB-lite"/>
    </source>
</evidence>
<feature type="compositionally biased region" description="Basic and acidic residues" evidence="1">
    <location>
        <begin position="956"/>
        <end position="966"/>
    </location>
</feature>
<evidence type="ECO:0000259" key="2">
    <source>
        <dbReference type="PROSITE" id="PS50812"/>
    </source>
</evidence>
<feature type="compositionally biased region" description="Basic and acidic residues" evidence="1">
    <location>
        <begin position="974"/>
        <end position="984"/>
    </location>
</feature>
<dbReference type="SMART" id="SM00293">
    <property type="entry name" value="PWWP"/>
    <property type="match status" value="1"/>
</dbReference>
<dbReference type="Pfam" id="PF00855">
    <property type="entry name" value="PWWP"/>
    <property type="match status" value="1"/>
</dbReference>
<sequence length="1254" mass="134797">MSSTHVAVAAPDPGGDGGLGEARLVDADAAAAPAAGDAEGSLGGGGGGSSAPAAAGDADVTMTEAVEEEVEVEVAGDAEAEAAVVAGDAAGDPLYGTESAGMVVDEPVDAPEGGVDGGDGGKEGLEAEARVLQGEAATEPVPAGGDVAIASEVAAEAHDSATPEHAEAESNDLEENHVDRGKDNGVAVAHCDDEMQNNVEGSSEIQEDDGAPTIEQQDDESETPLPSSVSNFELCARYSLPPLDKGEFRVSDLVWGKVKSHPWWPGEIFDPSDASELALKHQKKGSHLIAYFGDNTFAWCDESQLKPFVSNYSQMEKQSSSDAFVSSVNYALEELSRRILSGMSCSCLPEELSDNGMSYMVENAGLKDGVTCSAVNRSEILSCCSPENLLNYVKSLALFPGQGGDLLELVIACSQLTSFYRSKGCPELASFQTGSAWVENGVDPSSIKDDVVDEVVTNEEPPANDKPKRGRGRPRKQKPEDGLELTEKKSTSNLSTDNAYDHPAERQMDMEFDEFDGLQSKKKRSLDSFEDPETKAAAPSFGSSFKIGECIRRAASQLTGSSSIVKSQNEQVPHKNIAETENGDFDVSTNIVEKTTAKKGRKRKVMPSPEVETTDHMQDSYWSGLSLHNHPIHDLRRVSTSTRPRRRRRSLRETYFHAQQNLQHGLLSPKKQIQVIERSIIHVDEKMVDEVKPTALVLSFGRSSALPSETDLVKMFGRYGPLKESEIEVHASSNTVKVVFKKRADAERAFSFAGKFSTFGPSLRSYRLVNMPFFLSSQTNNTEAHSEYHGLEIPGPSESKVPLDAAEADQVDKTDEKVEDKGTAEVLARETGDSITAPGALDEKTEKEATAEALADKTTEGEITAEVQVEETTTTEKIVEDKELAEETTEAIEKIVEDNTIAEEITEGETVAEVHVEVATAIDKAVEENTLAEETAKGETTPEVHVEETTTAVESVGDKAVDETTKGETTAEVYAKESTEKTVEDTTVEAPDEKTKTANDPVEDATVEEPDKKTAANDPVEDATVEEPDKKTAANDPAEDATVEEPDKKTAANDHVEDATPEEPDKNTTTNDHVEDVTVEEPDKKTAANDPVEEVIPEETDKNTTTNDPVEDVTIEEPDMKTEANDPIEEATVEEPAVEAGTIEEIATAEARDEKTMITEETAQDPMVEDEKTMTTEETTQEPMVEDEKTVTTEETVQDPMVVDDKTMTTEKTVQDSMVEEGGTNIAAAEETVEHAAATAEALAGQASSTEQTG</sequence>
<feature type="compositionally biased region" description="Low complexity" evidence="1">
    <location>
        <begin position="50"/>
        <end position="59"/>
    </location>
</feature>
<dbReference type="OMA" id="NNTEAHS"/>
<feature type="compositionally biased region" description="Acidic residues" evidence="1">
    <location>
        <begin position="205"/>
        <end position="222"/>
    </location>
</feature>
<dbReference type="CDD" id="cd05162">
    <property type="entry name" value="PWWP"/>
    <property type="match status" value="1"/>
</dbReference>
<dbReference type="PANTHER" id="PTHR42851:SF4">
    <property type="entry name" value="PWWP DOMAIN-CONTAINING PROTEIN"/>
    <property type="match status" value="1"/>
</dbReference>
<feature type="region of interest" description="Disordered" evidence="1">
    <location>
        <begin position="929"/>
        <end position="1197"/>
    </location>
</feature>
<dbReference type="EMBL" id="CM000130">
    <property type="protein sequence ID" value="EEC79363.1"/>
    <property type="molecule type" value="Genomic_DNA"/>
</dbReference>
<organism evidence="3 4">
    <name type="scientific">Oryza sativa subsp. indica</name>
    <name type="common">Rice</name>
    <dbReference type="NCBI Taxonomy" id="39946"/>
    <lineage>
        <taxon>Eukaryota</taxon>
        <taxon>Viridiplantae</taxon>
        <taxon>Streptophyta</taxon>
        <taxon>Embryophyta</taxon>
        <taxon>Tracheophyta</taxon>
        <taxon>Spermatophyta</taxon>
        <taxon>Magnoliopsida</taxon>
        <taxon>Liliopsida</taxon>
        <taxon>Poales</taxon>
        <taxon>Poaceae</taxon>
        <taxon>BOP clade</taxon>
        <taxon>Oryzoideae</taxon>
        <taxon>Oryzeae</taxon>
        <taxon>Oryzinae</taxon>
        <taxon>Oryza</taxon>
        <taxon>Oryza sativa</taxon>
    </lineage>
</organism>
<proteinExistence type="predicted"/>
<feature type="region of interest" description="Disordered" evidence="1">
    <location>
        <begin position="516"/>
        <end position="537"/>
    </location>
</feature>
<accession>B8AZ10</accession>
<evidence type="ECO:0000313" key="3">
    <source>
        <dbReference type="EMBL" id="EEC79363.1"/>
    </source>
</evidence>
<feature type="compositionally biased region" description="Basic and acidic residues" evidence="1">
    <location>
        <begin position="477"/>
        <end position="490"/>
    </location>
</feature>
<keyword evidence="4" id="KW-1185">Reference proteome</keyword>
<dbReference type="HOGENOM" id="CLU_005330_3_0_1"/>
<dbReference type="InterPro" id="IPR000313">
    <property type="entry name" value="PWWP_dom"/>
</dbReference>
<dbReference type="InterPro" id="IPR053063">
    <property type="entry name" value="PWWP_domain_containing_PDP"/>
</dbReference>
<dbReference type="AlphaFoldDB" id="B8AZ10"/>
<feature type="compositionally biased region" description="Basic and acidic residues" evidence="1">
    <location>
        <begin position="934"/>
        <end position="948"/>
    </location>
</feature>
<feature type="region of interest" description="Disordered" evidence="1">
    <location>
        <begin position="453"/>
        <end position="502"/>
    </location>
</feature>
<gene>
    <name evidence="3" type="ORF">OsI_20252</name>
</gene>
<feature type="region of interest" description="Disordered" evidence="1">
    <location>
        <begin position="1"/>
        <end position="60"/>
    </location>
</feature>
<dbReference type="SUPFAM" id="SSF63748">
    <property type="entry name" value="Tudor/PWWP/MBT"/>
    <property type="match status" value="1"/>
</dbReference>
<feature type="compositionally biased region" description="Low complexity" evidence="1">
    <location>
        <begin position="27"/>
        <end position="40"/>
    </location>
</feature>